<proteinExistence type="predicted"/>
<dbReference type="PANTHER" id="PTHR33198">
    <property type="entry name" value="ANK_REP_REGION DOMAIN-CONTAINING PROTEIN-RELATED"/>
    <property type="match status" value="1"/>
</dbReference>
<keyword evidence="2" id="KW-1185">Reference proteome</keyword>
<accession>A0A3B3RZC6</accession>
<reference evidence="1" key="1">
    <citation type="submission" date="2025-08" db="UniProtKB">
        <authorList>
            <consortium name="Ensembl"/>
        </authorList>
    </citation>
    <scope>IDENTIFICATION</scope>
</reference>
<evidence type="ECO:0000313" key="1">
    <source>
        <dbReference type="Ensembl" id="ENSPKIP00000023829.1"/>
    </source>
</evidence>
<organism evidence="1 2">
    <name type="scientific">Paramormyrops kingsleyae</name>
    <dbReference type="NCBI Taxonomy" id="1676925"/>
    <lineage>
        <taxon>Eukaryota</taxon>
        <taxon>Metazoa</taxon>
        <taxon>Chordata</taxon>
        <taxon>Craniata</taxon>
        <taxon>Vertebrata</taxon>
        <taxon>Euteleostomi</taxon>
        <taxon>Actinopterygii</taxon>
        <taxon>Neopterygii</taxon>
        <taxon>Teleostei</taxon>
        <taxon>Osteoglossocephala</taxon>
        <taxon>Osteoglossomorpha</taxon>
        <taxon>Osteoglossiformes</taxon>
        <taxon>Mormyridae</taxon>
        <taxon>Paramormyrops</taxon>
    </lineage>
</organism>
<name>A0A3B3RZC6_9TELE</name>
<protein>
    <recommendedName>
        <fullName evidence="3">Retrotransposon gag domain-containing protein</fullName>
    </recommendedName>
</protein>
<dbReference type="Ensembl" id="ENSPKIT00000004522.1">
    <property type="protein sequence ID" value="ENSPKIP00000023829.1"/>
    <property type="gene ID" value="ENSPKIG00000007315.1"/>
</dbReference>
<dbReference type="PANTHER" id="PTHR33198:SF19">
    <property type="entry name" value="CCHC-TYPE DOMAIN-CONTAINING PROTEIN"/>
    <property type="match status" value="1"/>
</dbReference>
<dbReference type="Proteomes" id="UP000261540">
    <property type="component" value="Unplaced"/>
</dbReference>
<dbReference type="GeneTree" id="ENSGT00940000165756"/>
<evidence type="ECO:0008006" key="3">
    <source>
        <dbReference type="Google" id="ProtNLM"/>
    </source>
</evidence>
<dbReference type="AlphaFoldDB" id="A0A3B3RZC6"/>
<dbReference type="STRING" id="1676925.ENSPKIP00000023829"/>
<sequence length="188" mass="21709">MALIGRVDEFNESREDFASYLERFELSMLANDIRDEKKVSVFLATIGPEVYGLLKNLVTPHRPAAMTYKQLAETLLSHYQPKPLVVAERYRFQKRNQKESESVSDYIVALRQLSKHCEYGDHLDEALRDRLVSGLISESIQRKLLTEKDLTFARACELAQSIELAWRKMVFKIGPFSCLPATQIRQKL</sequence>
<evidence type="ECO:0000313" key="2">
    <source>
        <dbReference type="Proteomes" id="UP000261540"/>
    </source>
</evidence>
<reference evidence="1" key="2">
    <citation type="submission" date="2025-09" db="UniProtKB">
        <authorList>
            <consortium name="Ensembl"/>
        </authorList>
    </citation>
    <scope>IDENTIFICATION</scope>
</reference>